<dbReference type="Proteomes" id="UP001392437">
    <property type="component" value="Unassembled WGS sequence"/>
</dbReference>
<dbReference type="InterPro" id="IPR056125">
    <property type="entry name" value="DUF7708"/>
</dbReference>
<reference evidence="5 6" key="1">
    <citation type="submission" date="2023-01" db="EMBL/GenBank/DDBJ databases">
        <title>Analysis of 21 Apiospora genomes using comparative genomics revels a genus with tremendous synthesis potential of carbohydrate active enzymes and secondary metabolites.</title>
        <authorList>
            <person name="Sorensen T."/>
        </authorList>
    </citation>
    <scope>NUCLEOTIDE SEQUENCE [LARGE SCALE GENOMIC DNA]</scope>
    <source>
        <strain evidence="5 6">CBS 117206</strain>
    </source>
</reference>
<keyword evidence="1" id="KW-0677">Repeat</keyword>
<comment type="caution">
    <text evidence="5">The sequence shown here is derived from an EMBL/GenBank/DDBJ whole genome shotgun (WGS) entry which is preliminary data.</text>
</comment>
<dbReference type="PANTHER" id="PTHR10039">
    <property type="entry name" value="AMELOGENIN"/>
    <property type="match status" value="1"/>
</dbReference>
<dbReference type="Pfam" id="PF24809">
    <property type="entry name" value="DUF7708"/>
    <property type="match status" value="1"/>
</dbReference>
<name>A0AAW0QNZ5_9PEZI</name>
<feature type="domain" description="Nephrocystin 3-like N-terminal" evidence="4">
    <location>
        <begin position="231"/>
        <end position="318"/>
    </location>
</feature>
<dbReference type="InterPro" id="IPR056884">
    <property type="entry name" value="NPHP3-like_N"/>
</dbReference>
<evidence type="ECO:0000313" key="5">
    <source>
        <dbReference type="EMBL" id="KAK8109738.1"/>
    </source>
</evidence>
<proteinExistence type="predicted"/>
<evidence type="ECO:0000259" key="2">
    <source>
        <dbReference type="Pfam" id="PF22939"/>
    </source>
</evidence>
<feature type="domain" description="DUF7708" evidence="3">
    <location>
        <begin position="76"/>
        <end position="212"/>
    </location>
</feature>
<evidence type="ECO:0000256" key="1">
    <source>
        <dbReference type="ARBA" id="ARBA00022737"/>
    </source>
</evidence>
<protein>
    <submittedName>
        <fullName evidence="5">Vegetative incompatibility protein HET-E-1</fullName>
    </submittedName>
</protein>
<gene>
    <name evidence="5" type="ORF">PG999_007875</name>
</gene>
<organism evidence="5 6">
    <name type="scientific">Apiospora kogelbergensis</name>
    <dbReference type="NCBI Taxonomy" id="1337665"/>
    <lineage>
        <taxon>Eukaryota</taxon>
        <taxon>Fungi</taxon>
        <taxon>Dikarya</taxon>
        <taxon>Ascomycota</taxon>
        <taxon>Pezizomycotina</taxon>
        <taxon>Sordariomycetes</taxon>
        <taxon>Xylariomycetidae</taxon>
        <taxon>Amphisphaeriales</taxon>
        <taxon>Apiosporaceae</taxon>
        <taxon>Apiospora</taxon>
    </lineage>
</organism>
<dbReference type="EMBL" id="JAQQWP010000007">
    <property type="protein sequence ID" value="KAK8109738.1"/>
    <property type="molecule type" value="Genomic_DNA"/>
</dbReference>
<keyword evidence="6" id="KW-1185">Reference proteome</keyword>
<evidence type="ECO:0000259" key="4">
    <source>
        <dbReference type="Pfam" id="PF24883"/>
    </source>
</evidence>
<evidence type="ECO:0000259" key="3">
    <source>
        <dbReference type="Pfam" id="PF24809"/>
    </source>
</evidence>
<sequence length="600" mass="67762">MASPKLSSLVVQKQRDPLLEAIGNFQAALSDRERDQLKNMGAVPKADDIMVFTAELDFIHRQRTGPSYASRLHTVLMSVGVFCSVVDTFISSHPEIAALVWGGVKLTMLVAANVASYYQPTSDLFMKLGRLCPLFADYQALYPGSIRLQGALANFDASIIRCCGHVIKTLRRPLHQQLFNSLLVSFEQEFKPDLDDIQRYSDSVMQEIQFAKAQADRQDQQLQSTGTRPSNSNEILRSILQQRLDSTHVTDQLEILLRQLDDLQDTVELLRHSISRSTSYIIIDGIDECQISDRRELLAVLSSLISSNGNIRLFLSGRISVQDEIKAYFNQHFHISLDCEATSQDITRYIDAIIDKKVEDGDLCVGDPVLVDEVKRALAGGAQGMFLWAHFQVEEISFQPSDASIRAALDNLPKDLSEVFNRALRRIKEGSHLEEAQEVFRWVAAAKRPLSLEELREAIAIRDDQQFSEPARHCNDMNKISKWCENLVEVEEESEVVQFIHHSVQTFLLGNFTEPTLVAFHVDLDQATCKLGKACLTYLDFNDFKRSLLRNNKSHYPNIKDSHIRIPLPEVCVCALAFTHKKSPKRRIQGVDNSTSGCIR</sequence>
<feature type="domain" description="GPI inositol-deacylase winged helix" evidence="2">
    <location>
        <begin position="434"/>
        <end position="511"/>
    </location>
</feature>
<dbReference type="Pfam" id="PF24883">
    <property type="entry name" value="NPHP3_N"/>
    <property type="match status" value="1"/>
</dbReference>
<dbReference type="InterPro" id="IPR054471">
    <property type="entry name" value="GPIID_WHD"/>
</dbReference>
<dbReference type="Pfam" id="PF22939">
    <property type="entry name" value="WHD_GPIID"/>
    <property type="match status" value="1"/>
</dbReference>
<accession>A0AAW0QNZ5</accession>
<dbReference type="AlphaFoldDB" id="A0AAW0QNZ5"/>
<evidence type="ECO:0000313" key="6">
    <source>
        <dbReference type="Proteomes" id="UP001392437"/>
    </source>
</evidence>